<gene>
    <name evidence="2" type="ORF">COLO4_16154</name>
</gene>
<evidence type="ECO:0000256" key="1">
    <source>
        <dbReference type="SAM" id="MobiDB-lite"/>
    </source>
</evidence>
<proteinExistence type="predicted"/>
<sequence>MKRQRKKTQTAPFRPFLDSEPPRNLKQDLCMCGLVREIACVRSERLCV</sequence>
<accession>A0A1R3JJ27</accession>
<dbReference type="Proteomes" id="UP000187203">
    <property type="component" value="Unassembled WGS sequence"/>
</dbReference>
<evidence type="ECO:0000313" key="3">
    <source>
        <dbReference type="Proteomes" id="UP000187203"/>
    </source>
</evidence>
<feature type="region of interest" description="Disordered" evidence="1">
    <location>
        <begin position="1"/>
        <end position="21"/>
    </location>
</feature>
<comment type="caution">
    <text evidence="2">The sequence shown here is derived from an EMBL/GenBank/DDBJ whole genome shotgun (WGS) entry which is preliminary data.</text>
</comment>
<protein>
    <submittedName>
        <fullName evidence="2">Uncharacterized protein</fullName>
    </submittedName>
</protein>
<name>A0A1R3JJ27_9ROSI</name>
<keyword evidence="3" id="KW-1185">Reference proteome</keyword>
<dbReference type="EMBL" id="AWUE01015956">
    <property type="protein sequence ID" value="OMO94851.1"/>
    <property type="molecule type" value="Genomic_DNA"/>
</dbReference>
<evidence type="ECO:0000313" key="2">
    <source>
        <dbReference type="EMBL" id="OMO94851.1"/>
    </source>
</evidence>
<dbReference type="AlphaFoldDB" id="A0A1R3JJ27"/>
<organism evidence="2 3">
    <name type="scientific">Corchorus olitorius</name>
    <dbReference type="NCBI Taxonomy" id="93759"/>
    <lineage>
        <taxon>Eukaryota</taxon>
        <taxon>Viridiplantae</taxon>
        <taxon>Streptophyta</taxon>
        <taxon>Embryophyta</taxon>
        <taxon>Tracheophyta</taxon>
        <taxon>Spermatophyta</taxon>
        <taxon>Magnoliopsida</taxon>
        <taxon>eudicotyledons</taxon>
        <taxon>Gunneridae</taxon>
        <taxon>Pentapetalae</taxon>
        <taxon>rosids</taxon>
        <taxon>malvids</taxon>
        <taxon>Malvales</taxon>
        <taxon>Malvaceae</taxon>
        <taxon>Grewioideae</taxon>
        <taxon>Apeibeae</taxon>
        <taxon>Corchorus</taxon>
    </lineage>
</organism>
<reference evidence="3" key="1">
    <citation type="submission" date="2013-09" db="EMBL/GenBank/DDBJ databases">
        <title>Corchorus olitorius genome sequencing.</title>
        <authorList>
            <person name="Alam M."/>
            <person name="Haque M.S."/>
            <person name="Islam M.S."/>
            <person name="Emdad E.M."/>
            <person name="Islam M.M."/>
            <person name="Ahmed B."/>
            <person name="Halim A."/>
            <person name="Hossen Q.M.M."/>
            <person name="Hossain M.Z."/>
            <person name="Ahmed R."/>
            <person name="Khan M.M."/>
            <person name="Islam R."/>
            <person name="Rashid M.M."/>
            <person name="Khan S.A."/>
            <person name="Rahman M.S."/>
            <person name="Alam M."/>
            <person name="Yahiya A.S."/>
            <person name="Khan M.S."/>
            <person name="Azam M.S."/>
            <person name="Haque T."/>
            <person name="Lashkar M.Z.H."/>
            <person name="Akhand A.I."/>
            <person name="Morshed G."/>
            <person name="Roy S."/>
            <person name="Uddin K.S."/>
            <person name="Rabeya T."/>
            <person name="Hossain A.S."/>
            <person name="Chowdhury A."/>
            <person name="Snigdha A.R."/>
            <person name="Mortoza M.S."/>
            <person name="Matin S.A."/>
            <person name="Hoque S.M.E."/>
            <person name="Islam M.K."/>
            <person name="Roy D.K."/>
            <person name="Haider R."/>
            <person name="Moosa M.M."/>
            <person name="Elias S.M."/>
            <person name="Hasan A.M."/>
            <person name="Jahan S."/>
            <person name="Shafiuddin M."/>
            <person name="Mahmood N."/>
            <person name="Shommy N.S."/>
        </authorList>
    </citation>
    <scope>NUCLEOTIDE SEQUENCE [LARGE SCALE GENOMIC DNA]</scope>
    <source>
        <strain evidence="3">cv. O-4</strain>
    </source>
</reference>